<feature type="compositionally biased region" description="Polar residues" evidence="1">
    <location>
        <begin position="1"/>
        <end position="30"/>
    </location>
</feature>
<name>A0A0P7KI31_9RHOB</name>
<keyword evidence="3" id="KW-1185">Reference proteome</keyword>
<dbReference type="Proteomes" id="UP000050471">
    <property type="component" value="Unassembled WGS sequence"/>
</dbReference>
<evidence type="ECO:0000256" key="1">
    <source>
        <dbReference type="SAM" id="MobiDB-lite"/>
    </source>
</evidence>
<evidence type="ECO:0000313" key="3">
    <source>
        <dbReference type="Proteomes" id="UP000050471"/>
    </source>
</evidence>
<reference evidence="2 3" key="1">
    <citation type="submission" date="2015-09" db="EMBL/GenBank/DDBJ databases">
        <title>Draft genome sequence of Aliiroseovarius crassostreae CV919-312TSm, the causative agent of Roseovarius Oyster Disease (formerly Juvenile Oyster Disease).</title>
        <authorList>
            <person name="Kessner L."/>
            <person name="Spinard E."/>
            <person name="Nelson D."/>
        </authorList>
    </citation>
    <scope>NUCLEOTIDE SEQUENCE [LARGE SCALE GENOMIC DNA]</scope>
    <source>
        <strain evidence="2 3">CV919-312</strain>
    </source>
</reference>
<sequence length="78" mass="8430">METSSGQGKQSATVVSMDTTTEQPKPTKTSLYLPPKANHKLKEIALSKGCKVHDLLIAGVDHVLTSEGFKPVSEYSEK</sequence>
<dbReference type="AlphaFoldDB" id="A0A0P7KI31"/>
<proteinExistence type="predicted"/>
<comment type="caution">
    <text evidence="2">The sequence shown here is derived from an EMBL/GenBank/DDBJ whole genome shotgun (WGS) entry which is preliminary data.</text>
</comment>
<dbReference type="OrthoDB" id="7997937at2"/>
<dbReference type="EMBL" id="LKBA01000027">
    <property type="protein sequence ID" value="KPN61540.1"/>
    <property type="molecule type" value="Genomic_DNA"/>
</dbReference>
<gene>
    <name evidence="2" type="ORF">AKJ29_00010</name>
</gene>
<organism evidence="2 3">
    <name type="scientific">Aliiroseovarius crassostreae</name>
    <dbReference type="NCBI Taxonomy" id="154981"/>
    <lineage>
        <taxon>Bacteria</taxon>
        <taxon>Pseudomonadati</taxon>
        <taxon>Pseudomonadota</taxon>
        <taxon>Alphaproteobacteria</taxon>
        <taxon>Rhodobacterales</taxon>
        <taxon>Paracoccaceae</taxon>
        <taxon>Aliiroseovarius</taxon>
    </lineage>
</organism>
<feature type="region of interest" description="Disordered" evidence="1">
    <location>
        <begin position="1"/>
        <end position="33"/>
    </location>
</feature>
<accession>A0A0P7KI31</accession>
<protein>
    <submittedName>
        <fullName evidence="2">Uncharacterized protein</fullName>
    </submittedName>
</protein>
<evidence type="ECO:0000313" key="2">
    <source>
        <dbReference type="EMBL" id="KPN61540.1"/>
    </source>
</evidence>